<reference evidence="3" key="1">
    <citation type="submission" date="2012-06" db="EMBL/GenBank/DDBJ databases">
        <title>The complete genome of Flexibacter litoralis DSM 6794.</title>
        <authorList>
            <person name="Lucas S."/>
            <person name="Copeland A."/>
            <person name="Lapidus A."/>
            <person name="Glavina del Rio T."/>
            <person name="Dalin E."/>
            <person name="Tice H."/>
            <person name="Bruce D."/>
            <person name="Goodwin L."/>
            <person name="Pitluck S."/>
            <person name="Peters L."/>
            <person name="Ovchinnikova G."/>
            <person name="Lu M."/>
            <person name="Kyrpides N."/>
            <person name="Mavromatis K."/>
            <person name="Ivanova N."/>
            <person name="Brettin T."/>
            <person name="Detter J.C."/>
            <person name="Han C."/>
            <person name="Larimer F."/>
            <person name="Land M."/>
            <person name="Hauser L."/>
            <person name="Markowitz V."/>
            <person name="Cheng J.-F."/>
            <person name="Hugenholtz P."/>
            <person name="Woyke T."/>
            <person name="Wu D."/>
            <person name="Spring S."/>
            <person name="Lang E."/>
            <person name="Kopitz M."/>
            <person name="Brambilla E."/>
            <person name="Klenk H.-P."/>
            <person name="Eisen J.A."/>
        </authorList>
    </citation>
    <scope>NUCLEOTIDE SEQUENCE [LARGE SCALE GENOMIC DNA]</scope>
    <source>
        <strain evidence="3">ATCC 23117 / DSM 6794 / NBRC 15988 / NCIMB 1366 / Sio-4</strain>
    </source>
</reference>
<dbReference type="KEGG" id="fli:Fleli_2014"/>
<keyword evidence="1" id="KW-0472">Membrane</keyword>
<accession>I4AKB3</accession>
<dbReference type="STRING" id="880071.Fleli_2014"/>
<dbReference type="EMBL" id="CP003345">
    <property type="protein sequence ID" value="AFM04398.1"/>
    <property type="molecule type" value="Genomic_DNA"/>
</dbReference>
<organism evidence="2 3">
    <name type="scientific">Bernardetia litoralis (strain ATCC 23117 / DSM 6794 / NBRC 15988 / NCIMB 1366 / Fx l1 / Sio-4)</name>
    <name type="common">Flexibacter litoralis</name>
    <dbReference type="NCBI Taxonomy" id="880071"/>
    <lineage>
        <taxon>Bacteria</taxon>
        <taxon>Pseudomonadati</taxon>
        <taxon>Bacteroidota</taxon>
        <taxon>Cytophagia</taxon>
        <taxon>Cytophagales</taxon>
        <taxon>Bernardetiaceae</taxon>
        <taxon>Bernardetia</taxon>
    </lineage>
</organism>
<keyword evidence="1" id="KW-0812">Transmembrane</keyword>
<dbReference type="HOGENOM" id="CLU_2879283_0_0_10"/>
<proteinExistence type="predicted"/>
<keyword evidence="1" id="KW-1133">Transmembrane helix</keyword>
<keyword evidence="3" id="KW-1185">Reference proteome</keyword>
<evidence type="ECO:0000313" key="2">
    <source>
        <dbReference type="EMBL" id="AFM04398.1"/>
    </source>
</evidence>
<dbReference type="Proteomes" id="UP000006054">
    <property type="component" value="Chromosome"/>
</dbReference>
<name>I4AKB3_BERLS</name>
<dbReference type="AlphaFoldDB" id="I4AKB3"/>
<evidence type="ECO:0000313" key="3">
    <source>
        <dbReference type="Proteomes" id="UP000006054"/>
    </source>
</evidence>
<dbReference type="RefSeq" id="WP_014797847.1">
    <property type="nucleotide sequence ID" value="NC_018018.1"/>
</dbReference>
<feature type="transmembrane region" description="Helical" evidence="1">
    <location>
        <begin position="27"/>
        <end position="47"/>
    </location>
</feature>
<gene>
    <name evidence="2" type="ordered locus">Fleli_2014</name>
</gene>
<protein>
    <submittedName>
        <fullName evidence="2">Uncharacterized protein</fullName>
    </submittedName>
</protein>
<evidence type="ECO:0000256" key="1">
    <source>
        <dbReference type="SAM" id="Phobius"/>
    </source>
</evidence>
<sequence length="63" mass="7200">MSYIISYVSFQVAFRGQIDIENDVPTWITVFSNTIGLLDALITILVIKKLRDTEIELRKHGGF</sequence>